<dbReference type="PROSITE" id="PS50112">
    <property type="entry name" value="PAS"/>
    <property type="match status" value="1"/>
</dbReference>
<dbReference type="Pfam" id="PF08448">
    <property type="entry name" value="PAS_4"/>
    <property type="match status" value="1"/>
</dbReference>
<feature type="domain" description="PAS" evidence="2">
    <location>
        <begin position="364"/>
        <end position="434"/>
    </location>
</feature>
<dbReference type="CDD" id="cd00077">
    <property type="entry name" value="HDc"/>
    <property type="match status" value="1"/>
</dbReference>
<dbReference type="OrthoDB" id="9176789at2"/>
<accession>A0A120KNR5</accession>
<dbReference type="Gene3D" id="3.30.450.20">
    <property type="entry name" value="PAS domain"/>
    <property type="match status" value="1"/>
</dbReference>
<dbReference type="PROSITE" id="PS51832">
    <property type="entry name" value="HD_GYP"/>
    <property type="match status" value="1"/>
</dbReference>
<reference evidence="6" key="1">
    <citation type="submission" date="2016-02" db="EMBL/GenBank/DDBJ databases">
        <authorList>
            <person name="Holder M.E."/>
            <person name="Ajami N.J."/>
            <person name="Petrosino J.F."/>
        </authorList>
    </citation>
    <scope>NUCLEOTIDE SEQUENCE [LARGE SCALE GENOMIC DNA]</scope>
    <source>
        <strain evidence="6">DSM 12838</strain>
    </source>
</reference>
<dbReference type="InterPro" id="IPR035965">
    <property type="entry name" value="PAS-like_dom_sf"/>
</dbReference>
<protein>
    <recommendedName>
        <fullName evidence="7">Histidine kinase</fullName>
    </recommendedName>
</protein>
<evidence type="ECO:0000259" key="2">
    <source>
        <dbReference type="PROSITE" id="PS50112"/>
    </source>
</evidence>
<dbReference type="EMBL" id="CP014230">
    <property type="protein sequence ID" value="AMD92209.1"/>
    <property type="molecule type" value="Genomic_DNA"/>
</dbReference>
<dbReference type="InterPro" id="IPR000700">
    <property type="entry name" value="PAS-assoc_C"/>
</dbReference>
<evidence type="ECO:0000259" key="3">
    <source>
        <dbReference type="PROSITE" id="PS50113"/>
    </source>
</evidence>
<evidence type="ECO:0000313" key="5">
    <source>
        <dbReference type="EMBL" id="AMD92209.1"/>
    </source>
</evidence>
<feature type="domain" description="PAC" evidence="3">
    <location>
        <begin position="438"/>
        <end position="488"/>
    </location>
</feature>
<keyword evidence="1" id="KW-0472">Membrane</keyword>
<dbReference type="AlphaFoldDB" id="A0A120KNR5"/>
<dbReference type="KEGG" id="doa:AXF15_03180"/>
<dbReference type="SUPFAM" id="SSF109604">
    <property type="entry name" value="HD-domain/PDEase-like"/>
    <property type="match status" value="1"/>
</dbReference>
<gene>
    <name evidence="5" type="ORF">AXF15_03180</name>
</gene>
<keyword evidence="1" id="KW-0812">Transmembrane</keyword>
<dbReference type="SUPFAM" id="SSF55785">
    <property type="entry name" value="PYP-like sensor domain (PAS domain)"/>
    <property type="match status" value="1"/>
</dbReference>
<dbReference type="PANTHER" id="PTHR45228">
    <property type="entry name" value="CYCLIC DI-GMP PHOSPHODIESTERASE TM_0186-RELATED"/>
    <property type="match status" value="1"/>
</dbReference>
<evidence type="ECO:0008006" key="7">
    <source>
        <dbReference type="Google" id="ProtNLM"/>
    </source>
</evidence>
<dbReference type="Proteomes" id="UP000063964">
    <property type="component" value="Chromosome"/>
</dbReference>
<dbReference type="Gene3D" id="1.10.3210.10">
    <property type="entry name" value="Hypothetical protein af1432"/>
    <property type="match status" value="1"/>
</dbReference>
<evidence type="ECO:0000259" key="4">
    <source>
        <dbReference type="PROSITE" id="PS51832"/>
    </source>
</evidence>
<evidence type="ECO:0000313" key="6">
    <source>
        <dbReference type="Proteomes" id="UP000063964"/>
    </source>
</evidence>
<dbReference type="InterPro" id="IPR000014">
    <property type="entry name" value="PAS"/>
</dbReference>
<feature type="transmembrane region" description="Helical" evidence="1">
    <location>
        <begin position="16"/>
        <end position="36"/>
    </location>
</feature>
<keyword evidence="1" id="KW-1133">Transmembrane helix</keyword>
<name>A0A120KNR5_9BACT</name>
<dbReference type="InterPro" id="IPR003607">
    <property type="entry name" value="HD/PDEase_dom"/>
</dbReference>
<feature type="transmembrane region" description="Helical" evidence="1">
    <location>
        <begin position="319"/>
        <end position="340"/>
    </location>
</feature>
<dbReference type="PROSITE" id="PS50113">
    <property type="entry name" value="PAC"/>
    <property type="match status" value="1"/>
</dbReference>
<dbReference type="PANTHER" id="PTHR45228:SF4">
    <property type="entry name" value="LIPOPROTEIN"/>
    <property type="match status" value="1"/>
</dbReference>
<dbReference type="InterPro" id="IPR037522">
    <property type="entry name" value="HD_GYP_dom"/>
</dbReference>
<keyword evidence="6" id="KW-1185">Reference proteome</keyword>
<proteinExistence type="predicted"/>
<dbReference type="SMART" id="SM00091">
    <property type="entry name" value="PAS"/>
    <property type="match status" value="1"/>
</dbReference>
<organism evidence="5 6">
    <name type="scientific">Desulfomicrobium orale DSM 12838</name>
    <dbReference type="NCBI Taxonomy" id="888061"/>
    <lineage>
        <taxon>Bacteria</taxon>
        <taxon>Pseudomonadati</taxon>
        <taxon>Thermodesulfobacteriota</taxon>
        <taxon>Desulfovibrionia</taxon>
        <taxon>Desulfovibrionales</taxon>
        <taxon>Desulfomicrobiaceae</taxon>
        <taxon>Desulfomicrobium</taxon>
    </lineage>
</organism>
<dbReference type="CDD" id="cd00130">
    <property type="entry name" value="PAS"/>
    <property type="match status" value="1"/>
</dbReference>
<evidence type="ECO:0000256" key="1">
    <source>
        <dbReference type="SAM" id="Phobius"/>
    </source>
</evidence>
<feature type="domain" description="HD-GYP" evidence="4">
    <location>
        <begin position="486"/>
        <end position="680"/>
    </location>
</feature>
<dbReference type="NCBIfam" id="TIGR00229">
    <property type="entry name" value="sensory_box"/>
    <property type="match status" value="1"/>
</dbReference>
<dbReference type="STRING" id="888061.AXF15_03180"/>
<dbReference type="Pfam" id="PF13487">
    <property type="entry name" value="HD_5"/>
    <property type="match status" value="1"/>
</dbReference>
<dbReference type="RefSeq" id="WP_066603233.1">
    <property type="nucleotide sequence ID" value="NZ_CP014230.1"/>
</dbReference>
<dbReference type="InterPro" id="IPR052020">
    <property type="entry name" value="Cyclic_di-GMP/3'3'-cGAMP_PDE"/>
</dbReference>
<dbReference type="InterPro" id="IPR013656">
    <property type="entry name" value="PAS_4"/>
</dbReference>
<sequence>MTTSKNAGSSGGKSELIMGAAIIALIFAALMTWVGWSIRTKQAELNEQIRERLELLARGRTEVFTSWLSGLEQQSERLISSDLFRLYATDMDLIDADPGFLITGAIPEGREHDQMAQLADQFPLMHRTFADFTTFAGFLSGRIVHRSGQSYIGSDSRLQPLSPQQAASVKKTFAAPMTHFSSLRQEDTGLVLDMFVPIISTAQDEKKAAAVVMLTKSANTAVTSVLSNTPLSASGERTRIMQTAGAGFQEIVPWQPGGTAPLVMPLALNDAKELPFARRGGANGEVYSLGVKLPDLDIWIVQEVDAREATRTLQQYARVSVLIATLIALAISLLFGLIWWRTMGRKHKDTAERFRALAQELEKQRNFLDSINDTIPDFIAVKNLDGAYTYANPALAEGVGRAEEEIHGMDDVALFGFDTGKRLEQSDEKALKTGGPVTTTERIYLKSQLHHFQITKVPLRNDQGEPEGVIAVFRDITSMIQAEERKRQAVFQTVEALVKAIEFTDPYLAGHSALMREVSSLLADSLHMSAEEKSTVEIASTLSQIGKIFVDKAVLTKAEQLSEMEKDLIRKHVEHAAGILRQINFDLPVFEAVVQMNERLDGSGYPKGLHDEEIGLHAKVLSVANSFCAMIRPRAYRPAMTVEQALENLQASETSYDRRIVDALRAAMDTAQGDKVLQKARE</sequence>